<gene>
    <name evidence="3" type="ORF">COMA2_80121</name>
</gene>
<dbReference type="InterPro" id="IPR012347">
    <property type="entry name" value="Ferritin-like"/>
</dbReference>
<dbReference type="PANTHER" id="PTHR38593">
    <property type="entry name" value="BLR2558 PROTEIN"/>
    <property type="match status" value="1"/>
</dbReference>
<dbReference type="Gene3D" id="1.20.1260.10">
    <property type="match status" value="1"/>
</dbReference>
<keyword evidence="1" id="KW-0732">Signal</keyword>
<dbReference type="RefSeq" id="WP_090901988.1">
    <property type="nucleotide sequence ID" value="NZ_CZPZ01000035.1"/>
</dbReference>
<feature type="chain" id="PRO_5006624273" description="DUF4142 domain-containing protein" evidence="1">
    <location>
        <begin position="19"/>
        <end position="170"/>
    </location>
</feature>
<dbReference type="Pfam" id="PF13628">
    <property type="entry name" value="DUF4142"/>
    <property type="match status" value="1"/>
</dbReference>
<sequence length="170" mass="19509">MSTRWALLVLMATTVAFAPINPETIMNAGPFLMRVAEEQQAEITVSLLAAQRAENERVKDSSTHMLDEHMKTKMAVEQLALHQHVVLHPGLNRDHEKQIDELSRLTGHDFDLAYMNHIVSGHDSTLSEWERYAQTLPYPDLRQWIHDMLPVVNAHREKARLLHAALRTHL</sequence>
<dbReference type="STRING" id="1742973.COMA2_80121"/>
<dbReference type="OrthoDB" id="9101320at2"/>
<dbReference type="PANTHER" id="PTHR38593:SF1">
    <property type="entry name" value="BLR2558 PROTEIN"/>
    <property type="match status" value="1"/>
</dbReference>
<reference evidence="4" key="1">
    <citation type="submission" date="2015-10" db="EMBL/GenBank/DDBJ databases">
        <authorList>
            <person name="Luecker S."/>
            <person name="Luecker S."/>
        </authorList>
    </citation>
    <scope>NUCLEOTIDE SEQUENCE [LARGE SCALE GENOMIC DNA]</scope>
</reference>
<evidence type="ECO:0000313" key="4">
    <source>
        <dbReference type="Proteomes" id="UP000198736"/>
    </source>
</evidence>
<evidence type="ECO:0000259" key="2">
    <source>
        <dbReference type="Pfam" id="PF13628"/>
    </source>
</evidence>
<feature type="domain" description="DUF4142" evidence="2">
    <location>
        <begin position="31"/>
        <end position="160"/>
    </location>
</feature>
<keyword evidence="4" id="KW-1185">Reference proteome</keyword>
<dbReference type="AlphaFoldDB" id="A0A0S4LUY5"/>
<protein>
    <recommendedName>
        <fullName evidence="2">DUF4142 domain-containing protein</fullName>
    </recommendedName>
</protein>
<evidence type="ECO:0000256" key="1">
    <source>
        <dbReference type="SAM" id="SignalP"/>
    </source>
</evidence>
<feature type="signal peptide" evidence="1">
    <location>
        <begin position="1"/>
        <end position="18"/>
    </location>
</feature>
<dbReference type="InterPro" id="IPR025419">
    <property type="entry name" value="DUF4142"/>
</dbReference>
<dbReference type="Proteomes" id="UP000198736">
    <property type="component" value="Unassembled WGS sequence"/>
</dbReference>
<name>A0A0S4LUY5_9BACT</name>
<proteinExistence type="predicted"/>
<dbReference type="EMBL" id="CZPZ01000035">
    <property type="protein sequence ID" value="CUS39670.1"/>
    <property type="molecule type" value="Genomic_DNA"/>
</dbReference>
<accession>A0A0S4LUY5</accession>
<organism evidence="3 4">
    <name type="scientific">Candidatus Nitrospira nitrificans</name>
    <dbReference type="NCBI Taxonomy" id="1742973"/>
    <lineage>
        <taxon>Bacteria</taxon>
        <taxon>Pseudomonadati</taxon>
        <taxon>Nitrospirota</taxon>
        <taxon>Nitrospiria</taxon>
        <taxon>Nitrospirales</taxon>
        <taxon>Nitrospiraceae</taxon>
        <taxon>Nitrospira</taxon>
    </lineage>
</organism>
<evidence type="ECO:0000313" key="3">
    <source>
        <dbReference type="EMBL" id="CUS39670.1"/>
    </source>
</evidence>